<evidence type="ECO:0000313" key="6">
    <source>
        <dbReference type="Proteomes" id="UP000318380"/>
    </source>
</evidence>
<protein>
    <submittedName>
        <fullName evidence="5">TetR family transcriptional regulator</fullName>
    </submittedName>
</protein>
<dbReference type="SUPFAM" id="SSF48498">
    <property type="entry name" value="Tetracyclin repressor-like, C-terminal domain"/>
    <property type="match status" value="1"/>
</dbReference>
<reference evidence="5 6" key="1">
    <citation type="submission" date="2019-06" db="EMBL/GenBank/DDBJ databases">
        <title>Sequencing the genomes of 1000 actinobacteria strains.</title>
        <authorList>
            <person name="Klenk H.-P."/>
        </authorList>
    </citation>
    <scope>NUCLEOTIDE SEQUENCE [LARGE SCALE GENOMIC DNA]</scope>
    <source>
        <strain evidence="5 6">DSM 24683</strain>
    </source>
</reference>
<dbReference type="Proteomes" id="UP000318380">
    <property type="component" value="Unassembled WGS sequence"/>
</dbReference>
<accession>A0A561B395</accession>
<dbReference type="InterPro" id="IPR036271">
    <property type="entry name" value="Tet_transcr_reg_TetR-rel_C_sf"/>
</dbReference>
<dbReference type="AlphaFoldDB" id="A0A561B395"/>
<keyword evidence="2" id="KW-0238">DNA-binding</keyword>
<dbReference type="PANTHER" id="PTHR30055:SF234">
    <property type="entry name" value="HTH-TYPE TRANSCRIPTIONAL REGULATOR BETI"/>
    <property type="match status" value="1"/>
</dbReference>
<keyword evidence="6" id="KW-1185">Reference proteome</keyword>
<proteinExistence type="predicted"/>
<dbReference type="OrthoDB" id="9806334at2"/>
<evidence type="ECO:0000259" key="4">
    <source>
        <dbReference type="Pfam" id="PF00440"/>
    </source>
</evidence>
<gene>
    <name evidence="5" type="ORF">FB561_7210</name>
</gene>
<dbReference type="SUPFAM" id="SSF46689">
    <property type="entry name" value="Homeodomain-like"/>
    <property type="match status" value="1"/>
</dbReference>
<dbReference type="InterPro" id="IPR009057">
    <property type="entry name" value="Homeodomain-like_sf"/>
</dbReference>
<keyword evidence="3" id="KW-0804">Transcription</keyword>
<dbReference type="RefSeq" id="WP_145814505.1">
    <property type="nucleotide sequence ID" value="NZ_VIVK01000003.1"/>
</dbReference>
<dbReference type="EMBL" id="VIVK01000003">
    <property type="protein sequence ID" value="TWD73321.1"/>
    <property type="molecule type" value="Genomic_DNA"/>
</dbReference>
<sequence>MTEQVRRTQIVAAAIEVIARDGGAQASFKAIAEEAGLSSTGLISYHFANRQELIDEVGREILGRFTEFVLARTEGIEEPVAVLHGFVEANVEFLRTHRSHATTLLRIRQELAPIELARSDQAQLAEVLRLGQQSGALRDFDPALVAVFVLSIRDGIIRQLAVDPELDLAAAGREFATLVDLATRKA</sequence>
<dbReference type="InterPro" id="IPR001647">
    <property type="entry name" value="HTH_TetR"/>
</dbReference>
<comment type="caution">
    <text evidence="5">The sequence shown here is derived from an EMBL/GenBank/DDBJ whole genome shotgun (WGS) entry which is preliminary data.</text>
</comment>
<dbReference type="GO" id="GO:0003700">
    <property type="term" value="F:DNA-binding transcription factor activity"/>
    <property type="evidence" value="ECO:0007669"/>
    <property type="project" value="TreeGrafter"/>
</dbReference>
<feature type="domain" description="HTH tetR-type" evidence="4">
    <location>
        <begin position="10"/>
        <end position="57"/>
    </location>
</feature>
<evidence type="ECO:0000313" key="5">
    <source>
        <dbReference type="EMBL" id="TWD73321.1"/>
    </source>
</evidence>
<dbReference type="Gene3D" id="1.10.357.10">
    <property type="entry name" value="Tetracycline Repressor, domain 2"/>
    <property type="match status" value="1"/>
</dbReference>
<dbReference type="Pfam" id="PF00440">
    <property type="entry name" value="TetR_N"/>
    <property type="match status" value="1"/>
</dbReference>
<name>A0A561B395_9ACTN</name>
<keyword evidence="1" id="KW-0805">Transcription regulation</keyword>
<dbReference type="GO" id="GO:0000976">
    <property type="term" value="F:transcription cis-regulatory region binding"/>
    <property type="evidence" value="ECO:0007669"/>
    <property type="project" value="TreeGrafter"/>
</dbReference>
<dbReference type="InterPro" id="IPR050109">
    <property type="entry name" value="HTH-type_TetR-like_transc_reg"/>
</dbReference>
<evidence type="ECO:0000256" key="2">
    <source>
        <dbReference type="ARBA" id="ARBA00023125"/>
    </source>
</evidence>
<evidence type="ECO:0000256" key="1">
    <source>
        <dbReference type="ARBA" id="ARBA00023015"/>
    </source>
</evidence>
<dbReference type="PANTHER" id="PTHR30055">
    <property type="entry name" value="HTH-TYPE TRANSCRIPTIONAL REGULATOR RUTR"/>
    <property type="match status" value="1"/>
</dbReference>
<organism evidence="5 6">
    <name type="scientific">Kribbella amoyensis</name>
    <dbReference type="NCBI Taxonomy" id="996641"/>
    <lineage>
        <taxon>Bacteria</taxon>
        <taxon>Bacillati</taxon>
        <taxon>Actinomycetota</taxon>
        <taxon>Actinomycetes</taxon>
        <taxon>Propionibacteriales</taxon>
        <taxon>Kribbellaceae</taxon>
        <taxon>Kribbella</taxon>
    </lineage>
</organism>
<evidence type="ECO:0000256" key="3">
    <source>
        <dbReference type="ARBA" id="ARBA00023163"/>
    </source>
</evidence>